<evidence type="ECO:0000256" key="1">
    <source>
        <dbReference type="ARBA" id="ARBA00004141"/>
    </source>
</evidence>
<evidence type="ECO:0000256" key="2">
    <source>
        <dbReference type="ARBA" id="ARBA00022692"/>
    </source>
</evidence>
<evidence type="ECO:0000313" key="8">
    <source>
        <dbReference type="Proteomes" id="UP000321363"/>
    </source>
</evidence>
<dbReference type="AlphaFoldDB" id="A0A5C6W373"/>
<evidence type="ECO:0000256" key="4">
    <source>
        <dbReference type="ARBA" id="ARBA00023136"/>
    </source>
</evidence>
<keyword evidence="2 5" id="KW-0812">Transmembrane</keyword>
<feature type="transmembrane region" description="Helical" evidence="5">
    <location>
        <begin position="28"/>
        <end position="53"/>
    </location>
</feature>
<comment type="subcellular location">
    <subcellularLocation>
        <location evidence="1">Membrane</location>
        <topology evidence="1">Multi-pass membrane protein</topology>
    </subcellularLocation>
</comment>
<comment type="caution">
    <text evidence="7">The sequence shown here is derived from an EMBL/GenBank/DDBJ whole genome shotgun (WGS) entry which is preliminary data.</text>
</comment>
<keyword evidence="8" id="KW-1185">Reference proteome</keyword>
<dbReference type="InterPro" id="IPR010432">
    <property type="entry name" value="RDD"/>
</dbReference>
<keyword evidence="4 5" id="KW-0472">Membrane</keyword>
<keyword evidence="3 5" id="KW-1133">Transmembrane helix</keyword>
<feature type="transmembrane region" description="Helical" evidence="5">
    <location>
        <begin position="65"/>
        <end position="87"/>
    </location>
</feature>
<reference evidence="7 8" key="1">
    <citation type="journal article" date="2005" name="Int. J. Syst. Evol. Microbiol.">
        <title>Bacillus litoralis sp. nov., isolated from a tidal flat of the Yellow Sea in Korea.</title>
        <authorList>
            <person name="Yoon J.H."/>
            <person name="Oh T.K."/>
        </authorList>
    </citation>
    <scope>NUCLEOTIDE SEQUENCE [LARGE SCALE GENOMIC DNA]</scope>
    <source>
        <strain evidence="7 8">SW-211</strain>
    </source>
</reference>
<dbReference type="PANTHER" id="PTHR38480:SF1">
    <property type="entry name" value="SLR0254 PROTEIN"/>
    <property type="match status" value="1"/>
</dbReference>
<accession>A0A5C6W373</accession>
<evidence type="ECO:0000259" key="6">
    <source>
        <dbReference type="Pfam" id="PF06271"/>
    </source>
</evidence>
<dbReference type="RefSeq" id="WP_146949401.1">
    <property type="nucleotide sequence ID" value="NZ_VOQF01000007.1"/>
</dbReference>
<feature type="domain" description="RDD" evidence="6">
    <location>
        <begin position="21"/>
        <end position="157"/>
    </location>
</feature>
<organism evidence="7 8">
    <name type="scientific">Metabacillus litoralis</name>
    <dbReference type="NCBI Taxonomy" id="152268"/>
    <lineage>
        <taxon>Bacteria</taxon>
        <taxon>Bacillati</taxon>
        <taxon>Bacillota</taxon>
        <taxon>Bacilli</taxon>
        <taxon>Bacillales</taxon>
        <taxon>Bacillaceae</taxon>
        <taxon>Metabacillus</taxon>
    </lineage>
</organism>
<evidence type="ECO:0000256" key="3">
    <source>
        <dbReference type="ARBA" id="ARBA00022989"/>
    </source>
</evidence>
<sequence>MLQQHVDIKTPEYVSLKFQPAGLGSRTAALLIDHLILTIVSVLILIGTFILMYDMPVEFIFMYEFYSYPFAITIIVLFVLNWGYFFALEFFYGGKTLGKKMIGIRVIQDNGHSLTLLSSFIRNLLRIIDTLPANYLLGMIMIFFHSKHKRVGDIVAGTIVIHERKAKNSKKLSPIEKEIARKGLRKEDLVIEEWALKSLTSKEWELLKVYSNRILQLPVDEKMQLTERIGNIVFPKIGMDVIGKTNEEVENNLLILYLILKDEWEFEL</sequence>
<dbReference type="OrthoDB" id="9787732at2"/>
<dbReference type="Proteomes" id="UP000321363">
    <property type="component" value="Unassembled WGS sequence"/>
</dbReference>
<proteinExistence type="predicted"/>
<dbReference type="Pfam" id="PF06271">
    <property type="entry name" value="RDD"/>
    <property type="match status" value="1"/>
</dbReference>
<gene>
    <name evidence="7" type="ORF">FS935_14700</name>
</gene>
<dbReference type="EMBL" id="VOQF01000007">
    <property type="protein sequence ID" value="TXC90300.1"/>
    <property type="molecule type" value="Genomic_DNA"/>
</dbReference>
<name>A0A5C6W373_9BACI</name>
<evidence type="ECO:0000313" key="7">
    <source>
        <dbReference type="EMBL" id="TXC90300.1"/>
    </source>
</evidence>
<evidence type="ECO:0000256" key="5">
    <source>
        <dbReference type="SAM" id="Phobius"/>
    </source>
</evidence>
<protein>
    <submittedName>
        <fullName evidence="7">RDD family protein</fullName>
    </submittedName>
</protein>
<dbReference type="GO" id="GO:0016020">
    <property type="term" value="C:membrane"/>
    <property type="evidence" value="ECO:0007669"/>
    <property type="project" value="UniProtKB-SubCell"/>
</dbReference>
<dbReference type="PANTHER" id="PTHR38480">
    <property type="entry name" value="SLR0254 PROTEIN"/>
    <property type="match status" value="1"/>
</dbReference>